<evidence type="ECO:0000256" key="2">
    <source>
        <dbReference type="ARBA" id="ARBA00005769"/>
    </source>
</evidence>
<evidence type="ECO:0000259" key="10">
    <source>
        <dbReference type="Pfam" id="PF00346"/>
    </source>
</evidence>
<keyword evidence="6 9" id="KW-1133">Transmembrane helix</keyword>
<evidence type="ECO:0000256" key="1">
    <source>
        <dbReference type="ARBA" id="ARBA00004141"/>
    </source>
</evidence>
<keyword evidence="12" id="KW-1185">Reference proteome</keyword>
<evidence type="ECO:0000256" key="4">
    <source>
        <dbReference type="ARBA" id="ARBA00022692"/>
    </source>
</evidence>
<dbReference type="GO" id="GO:0048038">
    <property type="term" value="F:quinone binding"/>
    <property type="evidence" value="ECO:0007669"/>
    <property type="project" value="InterPro"/>
</dbReference>
<dbReference type="InterPro" id="IPR001694">
    <property type="entry name" value="NADH_UbQ_OxRdtase_su1/FPO"/>
</dbReference>
<dbReference type="NCBIfam" id="NF004739">
    <property type="entry name" value="PRK06075.1"/>
    <property type="match status" value="1"/>
</dbReference>
<evidence type="ECO:0000256" key="3">
    <source>
        <dbReference type="ARBA" id="ARBA00022448"/>
    </source>
</evidence>
<dbReference type="InterPro" id="IPR001135">
    <property type="entry name" value="NADH_Q_OxRdtase_suD"/>
</dbReference>
<evidence type="ECO:0000313" key="11">
    <source>
        <dbReference type="EMBL" id="CAH2052142.1"/>
    </source>
</evidence>
<proteinExistence type="inferred from homology"/>
<evidence type="ECO:0000256" key="6">
    <source>
        <dbReference type="ARBA" id="ARBA00022989"/>
    </source>
</evidence>
<dbReference type="Gene3D" id="1.10.645.10">
    <property type="entry name" value="Cytochrome-c3 Hydrogenase, chain B"/>
    <property type="match status" value="1"/>
</dbReference>
<dbReference type="PANTHER" id="PTHR11993:SF10">
    <property type="entry name" value="NADH DEHYDROGENASE [UBIQUINONE] IRON-SULFUR PROTEIN 2, MITOCHONDRIAL"/>
    <property type="match status" value="1"/>
</dbReference>
<gene>
    <name evidence="11" type="ORF">TAV2_LOCUS9893</name>
</gene>
<dbReference type="SUPFAM" id="SSF56762">
    <property type="entry name" value="HydB/Nqo4-like"/>
    <property type="match status" value="1"/>
</dbReference>
<dbReference type="GO" id="GO:0051287">
    <property type="term" value="F:NAD binding"/>
    <property type="evidence" value="ECO:0007669"/>
    <property type="project" value="InterPro"/>
</dbReference>
<protein>
    <recommendedName>
        <fullName evidence="10">NADH-quinone oxidoreductase subunit D domain-containing protein</fullName>
    </recommendedName>
</protein>
<comment type="similarity">
    <text evidence="2">Belongs to the complex I 49 kDa subunit family.</text>
</comment>
<evidence type="ECO:0000256" key="8">
    <source>
        <dbReference type="ARBA" id="ARBA00023136"/>
    </source>
</evidence>
<keyword evidence="8 9" id="KW-0472">Membrane</keyword>
<dbReference type="AlphaFoldDB" id="A0AAU9RVB8"/>
<accession>A0AAU9RVB8</accession>
<dbReference type="GO" id="GO:0009535">
    <property type="term" value="C:chloroplast thylakoid membrane"/>
    <property type="evidence" value="ECO:0007669"/>
    <property type="project" value="TreeGrafter"/>
</dbReference>
<dbReference type="Proteomes" id="UP000836841">
    <property type="component" value="Chromosome 3"/>
</dbReference>
<feature type="non-terminal residue" evidence="11">
    <location>
        <position position="1"/>
    </location>
</feature>
<reference evidence="11 12" key="1">
    <citation type="submission" date="2022-03" db="EMBL/GenBank/DDBJ databases">
        <authorList>
            <person name="Nunn A."/>
            <person name="Chopra R."/>
            <person name="Nunn A."/>
            <person name="Contreras Garrido A."/>
        </authorList>
    </citation>
    <scope>NUCLEOTIDE SEQUENCE [LARGE SCALE GENOMIC DNA]</scope>
</reference>
<dbReference type="InterPro" id="IPR029014">
    <property type="entry name" value="NiFe-Hase_large"/>
</dbReference>
<dbReference type="InterPro" id="IPR022885">
    <property type="entry name" value="NDH1_su_D/H"/>
</dbReference>
<dbReference type="Pfam" id="PF00146">
    <property type="entry name" value="NADHdh"/>
    <property type="match status" value="1"/>
</dbReference>
<dbReference type="HAMAP" id="MF_01358">
    <property type="entry name" value="NDH1_NuoD"/>
    <property type="match status" value="1"/>
</dbReference>
<keyword evidence="7" id="KW-0520">NAD</keyword>
<dbReference type="InterPro" id="IPR014029">
    <property type="entry name" value="NADH_UbQ_OxRdtase_49kDa_CS"/>
</dbReference>
<dbReference type="NCBIfam" id="NF005649">
    <property type="entry name" value="PRK07415.1"/>
    <property type="match status" value="1"/>
</dbReference>
<comment type="subcellular location">
    <subcellularLocation>
        <location evidence="1">Membrane</location>
        <topology evidence="1">Multi-pass membrane protein</topology>
    </subcellularLocation>
</comment>
<dbReference type="PROSITE" id="PS00667">
    <property type="entry name" value="COMPLEX1_ND1_1"/>
    <property type="match status" value="1"/>
</dbReference>
<evidence type="ECO:0000256" key="9">
    <source>
        <dbReference type="SAM" id="Phobius"/>
    </source>
</evidence>
<evidence type="ECO:0000256" key="7">
    <source>
        <dbReference type="ARBA" id="ARBA00023027"/>
    </source>
</evidence>
<dbReference type="PANTHER" id="PTHR11993">
    <property type="entry name" value="NADH-UBIQUINONE OXIDOREDUCTASE 49 KDA SUBUNIT"/>
    <property type="match status" value="1"/>
</dbReference>
<dbReference type="Pfam" id="PF00346">
    <property type="entry name" value="Complex1_49kDa"/>
    <property type="match status" value="1"/>
</dbReference>
<keyword evidence="4 9" id="KW-0812">Transmembrane</keyword>
<feature type="transmembrane region" description="Helical" evidence="9">
    <location>
        <begin position="456"/>
        <end position="476"/>
    </location>
</feature>
<evidence type="ECO:0000313" key="12">
    <source>
        <dbReference type="Proteomes" id="UP000836841"/>
    </source>
</evidence>
<feature type="transmembrane region" description="Helical" evidence="9">
    <location>
        <begin position="488"/>
        <end position="509"/>
    </location>
</feature>
<dbReference type="EMBL" id="OU466859">
    <property type="protein sequence ID" value="CAH2052142.1"/>
    <property type="molecule type" value="Genomic_DNA"/>
</dbReference>
<keyword evidence="3" id="KW-0813">Transport</keyword>
<dbReference type="GO" id="GO:0016651">
    <property type="term" value="F:oxidoreductase activity, acting on NAD(P)H"/>
    <property type="evidence" value="ECO:0007669"/>
    <property type="project" value="InterPro"/>
</dbReference>
<evidence type="ECO:0000256" key="5">
    <source>
        <dbReference type="ARBA" id="ARBA00022967"/>
    </source>
</evidence>
<sequence>MIVNMGPHHPSMHGVLSLIVTLDGEDVVDCEPILGYLHRGMEKIAENRTIIQYLPYVTRWNYLATMFTEAITVNGPEQLGNIQVPKRASYIRVIMLELSRIASHLLWLGPFMADIGAQTPFFYIFREREFVYDLFEAATGMRMMHNFFRIGGIAADLPYGWIDKCLDFCDYFLIEVVEYQKLITRNPIFLERIEGVGIISGEKAINWGLSGPMLRASRIPWDLRKVDRYESYDEFEWEIQWQKQGDSLARYLVRLSEMTESIKIIQQALEGLPGGPYENLESRGIDRKRNTEWNDFEYRFISKKPSPTFELSKQELYVRVEAPKGELGIFLIGDQSGFPWRWKIRPPGFINLQILPELVKRMKLADIMTILGSIDIIMGEVDQVYGLIWIFVPIFSLILGIITGVLVIVWLEREISAGIQQRIGPEYAGPLGILQALADGTKLLFKEDLRPSRGNAPLFSIGPSIAVISILLSYSVLPFSNHLVLADLNIGIFLWIAISSIAPIGLLISGYGSNNKYSFLGGLRAAAQSISYEIPLTLCVLSISLRAIR</sequence>
<keyword evidence="5" id="KW-1278">Translocase</keyword>
<name>A0AAU9RVB8_THLAR</name>
<feature type="domain" description="NADH-quinone oxidoreductase subunit D" evidence="10">
    <location>
        <begin position="114"/>
        <end position="382"/>
    </location>
</feature>
<organism evidence="11 12">
    <name type="scientific">Thlaspi arvense</name>
    <name type="common">Field penny-cress</name>
    <dbReference type="NCBI Taxonomy" id="13288"/>
    <lineage>
        <taxon>Eukaryota</taxon>
        <taxon>Viridiplantae</taxon>
        <taxon>Streptophyta</taxon>
        <taxon>Embryophyta</taxon>
        <taxon>Tracheophyta</taxon>
        <taxon>Spermatophyta</taxon>
        <taxon>Magnoliopsida</taxon>
        <taxon>eudicotyledons</taxon>
        <taxon>Gunneridae</taxon>
        <taxon>Pentapetalae</taxon>
        <taxon>rosids</taxon>
        <taxon>malvids</taxon>
        <taxon>Brassicales</taxon>
        <taxon>Brassicaceae</taxon>
        <taxon>Thlaspideae</taxon>
        <taxon>Thlaspi</taxon>
    </lineage>
</organism>
<dbReference type="PROSITE" id="PS00535">
    <property type="entry name" value="COMPLEX1_49K"/>
    <property type="match status" value="1"/>
</dbReference>
<feature type="transmembrane region" description="Helical" evidence="9">
    <location>
        <begin position="387"/>
        <end position="411"/>
    </location>
</feature>
<dbReference type="InterPro" id="IPR018086">
    <property type="entry name" value="NADH_UbQ_OxRdtase_su1_CS"/>
</dbReference>